<evidence type="ECO:0000313" key="2">
    <source>
        <dbReference type="Proteomes" id="UP000533306"/>
    </source>
</evidence>
<proteinExistence type="predicted"/>
<keyword evidence="2" id="KW-1185">Reference proteome</keyword>
<dbReference type="AlphaFoldDB" id="A0A7W9S1M2"/>
<evidence type="ECO:0000313" key="1">
    <source>
        <dbReference type="EMBL" id="MBB6012441.1"/>
    </source>
</evidence>
<comment type="caution">
    <text evidence="1">The sequence shown here is derived from an EMBL/GenBank/DDBJ whole genome shotgun (WGS) entry which is preliminary data.</text>
</comment>
<accession>A0A7W9S1M2</accession>
<reference evidence="1 2" key="1">
    <citation type="submission" date="2020-08" db="EMBL/GenBank/DDBJ databases">
        <title>Genomic Encyclopedia of Type Strains, Phase IV (KMG-IV): sequencing the most valuable type-strain genomes for metagenomic binning, comparative biology and taxonomic classification.</title>
        <authorList>
            <person name="Goeker M."/>
        </authorList>
    </citation>
    <scope>NUCLEOTIDE SEQUENCE [LARGE SCALE GENOMIC DNA]</scope>
    <source>
        <strain evidence="1 2">DSM 11099</strain>
    </source>
</reference>
<organism evidence="1 2">
    <name type="scientific">Aquamicrobium lusatiense</name>
    <dbReference type="NCBI Taxonomy" id="89772"/>
    <lineage>
        <taxon>Bacteria</taxon>
        <taxon>Pseudomonadati</taxon>
        <taxon>Pseudomonadota</taxon>
        <taxon>Alphaproteobacteria</taxon>
        <taxon>Hyphomicrobiales</taxon>
        <taxon>Phyllobacteriaceae</taxon>
        <taxon>Aquamicrobium</taxon>
    </lineage>
</organism>
<protein>
    <submittedName>
        <fullName evidence="1">Uncharacterized protein</fullName>
    </submittedName>
</protein>
<dbReference type="Proteomes" id="UP000533306">
    <property type="component" value="Unassembled WGS sequence"/>
</dbReference>
<gene>
    <name evidence="1" type="ORF">HNR59_001786</name>
</gene>
<dbReference type="EMBL" id="JACHEU010000001">
    <property type="protein sequence ID" value="MBB6012441.1"/>
    <property type="molecule type" value="Genomic_DNA"/>
</dbReference>
<sequence length="50" mass="5651">MLVLVTYDVNTMEDGGRKRLRQVPVPAKISGNGFSFPSSRSRWILRSGRN</sequence>
<name>A0A7W9S1M2_9HYPH</name>